<proteinExistence type="predicted"/>
<dbReference type="EMBL" id="GGEC01055242">
    <property type="protein sequence ID" value="MBX35726.1"/>
    <property type="molecule type" value="Transcribed_RNA"/>
</dbReference>
<sequence length="82" mass="9149">MTNPSTQTVCNFCNPPYSLAELSLVVSMTLLPLSCNSIVKLNLIGLVHFILVNELVSILNQQSSLSYLVKEPHCHDDYFTHV</sequence>
<name>A0A2P2MZT5_RHIMU</name>
<reference evidence="1" key="1">
    <citation type="submission" date="2018-02" db="EMBL/GenBank/DDBJ databases">
        <title>Rhizophora mucronata_Transcriptome.</title>
        <authorList>
            <person name="Meera S.P."/>
            <person name="Sreeshan A."/>
            <person name="Augustine A."/>
        </authorList>
    </citation>
    <scope>NUCLEOTIDE SEQUENCE</scope>
    <source>
        <tissue evidence="1">Leaf</tissue>
    </source>
</reference>
<evidence type="ECO:0000313" key="1">
    <source>
        <dbReference type="EMBL" id="MBX35726.1"/>
    </source>
</evidence>
<dbReference type="AlphaFoldDB" id="A0A2P2MZT5"/>
<organism evidence="1">
    <name type="scientific">Rhizophora mucronata</name>
    <name type="common">Asiatic mangrove</name>
    <dbReference type="NCBI Taxonomy" id="61149"/>
    <lineage>
        <taxon>Eukaryota</taxon>
        <taxon>Viridiplantae</taxon>
        <taxon>Streptophyta</taxon>
        <taxon>Embryophyta</taxon>
        <taxon>Tracheophyta</taxon>
        <taxon>Spermatophyta</taxon>
        <taxon>Magnoliopsida</taxon>
        <taxon>eudicotyledons</taxon>
        <taxon>Gunneridae</taxon>
        <taxon>Pentapetalae</taxon>
        <taxon>rosids</taxon>
        <taxon>fabids</taxon>
        <taxon>Malpighiales</taxon>
        <taxon>Rhizophoraceae</taxon>
        <taxon>Rhizophora</taxon>
    </lineage>
</organism>
<protein>
    <submittedName>
        <fullName evidence="1">Uncharacterized protein</fullName>
    </submittedName>
</protein>
<accession>A0A2P2MZT5</accession>